<name>A0A6G1IUK3_9PLEO</name>
<evidence type="ECO:0000313" key="2">
    <source>
        <dbReference type="EMBL" id="KAF2681927.1"/>
    </source>
</evidence>
<reference evidence="2" key="1">
    <citation type="journal article" date="2020" name="Stud. Mycol.">
        <title>101 Dothideomycetes genomes: a test case for predicting lifestyles and emergence of pathogens.</title>
        <authorList>
            <person name="Haridas S."/>
            <person name="Albert R."/>
            <person name="Binder M."/>
            <person name="Bloem J."/>
            <person name="Labutti K."/>
            <person name="Salamov A."/>
            <person name="Andreopoulos B."/>
            <person name="Baker S."/>
            <person name="Barry K."/>
            <person name="Bills G."/>
            <person name="Bluhm B."/>
            <person name="Cannon C."/>
            <person name="Castanera R."/>
            <person name="Culley D."/>
            <person name="Daum C."/>
            <person name="Ezra D."/>
            <person name="Gonzalez J."/>
            <person name="Henrissat B."/>
            <person name="Kuo A."/>
            <person name="Liang C."/>
            <person name="Lipzen A."/>
            <person name="Lutzoni F."/>
            <person name="Magnuson J."/>
            <person name="Mondo S."/>
            <person name="Nolan M."/>
            <person name="Ohm R."/>
            <person name="Pangilinan J."/>
            <person name="Park H.-J."/>
            <person name="Ramirez L."/>
            <person name="Alfaro M."/>
            <person name="Sun H."/>
            <person name="Tritt A."/>
            <person name="Yoshinaga Y."/>
            <person name="Zwiers L.-H."/>
            <person name="Turgeon B."/>
            <person name="Goodwin S."/>
            <person name="Spatafora J."/>
            <person name="Crous P."/>
            <person name="Grigoriev I."/>
        </authorList>
    </citation>
    <scope>NUCLEOTIDE SEQUENCE</scope>
    <source>
        <strain evidence="2">CBS 122367</strain>
    </source>
</reference>
<dbReference type="AlphaFoldDB" id="A0A6G1IUK3"/>
<dbReference type="Proteomes" id="UP000799291">
    <property type="component" value="Unassembled WGS sequence"/>
</dbReference>
<feature type="region of interest" description="Disordered" evidence="1">
    <location>
        <begin position="1"/>
        <end position="39"/>
    </location>
</feature>
<gene>
    <name evidence="2" type="ORF">K458DRAFT_433321</name>
</gene>
<protein>
    <submittedName>
        <fullName evidence="2">Uncharacterized protein</fullName>
    </submittedName>
</protein>
<evidence type="ECO:0000313" key="3">
    <source>
        <dbReference type="Proteomes" id="UP000799291"/>
    </source>
</evidence>
<organism evidence="2 3">
    <name type="scientific">Lentithecium fluviatile CBS 122367</name>
    <dbReference type="NCBI Taxonomy" id="1168545"/>
    <lineage>
        <taxon>Eukaryota</taxon>
        <taxon>Fungi</taxon>
        <taxon>Dikarya</taxon>
        <taxon>Ascomycota</taxon>
        <taxon>Pezizomycotina</taxon>
        <taxon>Dothideomycetes</taxon>
        <taxon>Pleosporomycetidae</taxon>
        <taxon>Pleosporales</taxon>
        <taxon>Massarineae</taxon>
        <taxon>Lentitheciaceae</taxon>
        <taxon>Lentithecium</taxon>
    </lineage>
</organism>
<accession>A0A6G1IUK3</accession>
<sequence length="168" mass="19322">MTTSPHHPSQPSQSQSRPTDVTYASIALPDPDRSSTGAWTLPHHLEPRVQEFRSPSRTEAQCWELAGATWDQDWYARQGNVGDAIVWVLDPAKTTIQTDEDGVTFSGGWKMKASNRYVGCRLKQSNPQWTWSRCFEKVGAQWDIWHHYYLPREFFPEPRWVPAVPEPV</sequence>
<evidence type="ECO:0000256" key="1">
    <source>
        <dbReference type="SAM" id="MobiDB-lite"/>
    </source>
</evidence>
<dbReference type="EMBL" id="MU005589">
    <property type="protein sequence ID" value="KAF2681927.1"/>
    <property type="molecule type" value="Genomic_DNA"/>
</dbReference>
<dbReference type="OrthoDB" id="3783470at2759"/>
<proteinExistence type="predicted"/>
<keyword evidence="3" id="KW-1185">Reference proteome</keyword>
<feature type="compositionally biased region" description="Low complexity" evidence="1">
    <location>
        <begin position="1"/>
        <end position="16"/>
    </location>
</feature>